<comment type="caution">
    <text evidence="9">The sequence shown here is derived from an EMBL/GenBank/DDBJ whole genome shotgun (WGS) entry which is preliminary data.</text>
</comment>
<dbReference type="PANTHER" id="PTHR33653:SF1">
    <property type="entry name" value="RIBONUCLEASE VAPC2"/>
    <property type="match status" value="1"/>
</dbReference>
<feature type="domain" description="PIN" evidence="8">
    <location>
        <begin position="9"/>
        <end position="101"/>
    </location>
</feature>
<reference evidence="9 10" key="1">
    <citation type="journal article" date="2012" name="ISME J.">
        <title>Nitrification expanded: discovery, physiology and genomics of a nitrite-oxidizing bacterium from the phylum Chloroflexi.</title>
        <authorList>
            <person name="Sorokin D.Y."/>
            <person name="Lucker S."/>
            <person name="Vejmelkova D."/>
            <person name="Kostrikina N.A."/>
            <person name="Kleerebezem R."/>
            <person name="Rijpstra W.I."/>
            <person name="Damste J.S."/>
            <person name="Le Paslier D."/>
            <person name="Muyzer G."/>
            <person name="Wagner M."/>
            <person name="van Loosdrecht M.C."/>
            <person name="Daims H."/>
        </authorList>
    </citation>
    <scope>NUCLEOTIDE SEQUENCE [LARGE SCALE GENOMIC DNA]</scope>
    <source>
        <strain evidence="10">none</strain>
    </source>
</reference>
<sequence>MLDRLREAGLAISLITYGAIYEGIYYGGQRQQSERGFTAFLGVIPVLPLNRSIMRHFACIRGELRQRDLIITDPDLLIAATAIDHNLTLVTRNRRDVDRIPELSLFQNA</sequence>
<evidence type="ECO:0000313" key="9">
    <source>
        <dbReference type="EMBL" id="CCF85432.1"/>
    </source>
</evidence>
<dbReference type="InterPro" id="IPR050556">
    <property type="entry name" value="Type_II_TA_system_RNase"/>
</dbReference>
<evidence type="ECO:0000256" key="7">
    <source>
        <dbReference type="ARBA" id="ARBA00038093"/>
    </source>
</evidence>
<evidence type="ECO:0000256" key="2">
    <source>
        <dbReference type="ARBA" id="ARBA00022649"/>
    </source>
</evidence>
<dbReference type="Pfam" id="PF01850">
    <property type="entry name" value="PIN"/>
    <property type="match status" value="1"/>
</dbReference>
<proteinExistence type="inferred from homology"/>
<organism evidence="9 10">
    <name type="scientific">Nitrolancea hollandica Lb</name>
    <dbReference type="NCBI Taxonomy" id="1129897"/>
    <lineage>
        <taxon>Bacteria</taxon>
        <taxon>Pseudomonadati</taxon>
        <taxon>Thermomicrobiota</taxon>
        <taxon>Thermomicrobia</taxon>
        <taxon>Sphaerobacterales</taxon>
        <taxon>Sphaerobacterineae</taxon>
        <taxon>Sphaerobacteraceae</taxon>
        <taxon>Nitrolancea</taxon>
    </lineage>
</organism>
<dbReference type="EMBL" id="CAGS01000442">
    <property type="protein sequence ID" value="CCF85432.1"/>
    <property type="molecule type" value="Genomic_DNA"/>
</dbReference>
<evidence type="ECO:0000256" key="4">
    <source>
        <dbReference type="ARBA" id="ARBA00022723"/>
    </source>
</evidence>
<dbReference type="CDD" id="cd09881">
    <property type="entry name" value="PIN_VapC4-5_FitB-like"/>
    <property type="match status" value="1"/>
</dbReference>
<keyword evidence="10" id="KW-1185">Reference proteome</keyword>
<name>I4EL70_9BACT</name>
<evidence type="ECO:0000256" key="1">
    <source>
        <dbReference type="ARBA" id="ARBA00001946"/>
    </source>
</evidence>
<dbReference type="PANTHER" id="PTHR33653">
    <property type="entry name" value="RIBONUCLEASE VAPC2"/>
    <property type="match status" value="1"/>
</dbReference>
<dbReference type="GO" id="GO:0004518">
    <property type="term" value="F:nuclease activity"/>
    <property type="evidence" value="ECO:0007669"/>
    <property type="project" value="UniProtKB-KW"/>
</dbReference>
<keyword evidence="4" id="KW-0479">Metal-binding</keyword>
<dbReference type="RefSeq" id="WP_008480327.1">
    <property type="nucleotide sequence ID" value="NZ_CAGS01000442.1"/>
</dbReference>
<comment type="similarity">
    <text evidence="7">Belongs to the PINc/VapC protein family.</text>
</comment>
<evidence type="ECO:0000256" key="6">
    <source>
        <dbReference type="ARBA" id="ARBA00022842"/>
    </source>
</evidence>
<keyword evidence="2" id="KW-1277">Toxin-antitoxin system</keyword>
<evidence type="ECO:0000313" key="10">
    <source>
        <dbReference type="Proteomes" id="UP000004221"/>
    </source>
</evidence>
<dbReference type="GO" id="GO:0016787">
    <property type="term" value="F:hydrolase activity"/>
    <property type="evidence" value="ECO:0007669"/>
    <property type="project" value="UniProtKB-KW"/>
</dbReference>
<gene>
    <name evidence="9" type="ORF">NITHO_4970003</name>
</gene>
<protein>
    <submittedName>
        <fullName evidence="9">PilT protein domain protein</fullName>
    </submittedName>
</protein>
<keyword evidence="6" id="KW-0460">Magnesium</keyword>
<keyword evidence="5" id="KW-0378">Hydrolase</keyword>
<dbReference type="Proteomes" id="UP000004221">
    <property type="component" value="Unassembled WGS sequence"/>
</dbReference>
<accession>I4EL70</accession>
<dbReference type="GO" id="GO:0046872">
    <property type="term" value="F:metal ion binding"/>
    <property type="evidence" value="ECO:0007669"/>
    <property type="project" value="UniProtKB-KW"/>
</dbReference>
<dbReference type="Gene3D" id="3.40.50.1010">
    <property type="entry name" value="5'-nuclease"/>
    <property type="match status" value="1"/>
</dbReference>
<evidence type="ECO:0000256" key="5">
    <source>
        <dbReference type="ARBA" id="ARBA00022801"/>
    </source>
</evidence>
<dbReference type="InterPro" id="IPR029060">
    <property type="entry name" value="PIN-like_dom_sf"/>
</dbReference>
<evidence type="ECO:0000259" key="8">
    <source>
        <dbReference type="Pfam" id="PF01850"/>
    </source>
</evidence>
<evidence type="ECO:0000256" key="3">
    <source>
        <dbReference type="ARBA" id="ARBA00022722"/>
    </source>
</evidence>
<dbReference type="InterPro" id="IPR002716">
    <property type="entry name" value="PIN_dom"/>
</dbReference>
<dbReference type="OrthoDB" id="9796690at2"/>
<dbReference type="AlphaFoldDB" id="I4EL70"/>
<dbReference type="SUPFAM" id="SSF88723">
    <property type="entry name" value="PIN domain-like"/>
    <property type="match status" value="1"/>
</dbReference>
<comment type="cofactor">
    <cofactor evidence="1">
        <name>Mg(2+)</name>
        <dbReference type="ChEBI" id="CHEBI:18420"/>
    </cofactor>
</comment>
<keyword evidence="3" id="KW-0540">Nuclease</keyword>